<evidence type="ECO:0000259" key="2">
    <source>
        <dbReference type="Pfam" id="PF11738"/>
    </source>
</evidence>
<dbReference type="EMBL" id="JAGGLL010000017">
    <property type="protein sequence ID" value="MBP2022558.1"/>
    <property type="molecule type" value="Genomic_DNA"/>
</dbReference>
<gene>
    <name evidence="4" type="ORF">J2Z44_002379</name>
</gene>
<dbReference type="Pfam" id="PF11738">
    <property type="entry name" value="DUF3298"/>
    <property type="match status" value="2"/>
</dbReference>
<evidence type="ECO:0000313" key="5">
    <source>
        <dbReference type="Proteomes" id="UP001519308"/>
    </source>
</evidence>
<feature type="domain" description="Deacetylase PdaC" evidence="3">
    <location>
        <begin position="270"/>
        <end position="350"/>
    </location>
</feature>
<dbReference type="InterPro" id="IPR037126">
    <property type="entry name" value="PdaC/RsiV-like_sf"/>
</dbReference>
<dbReference type="RefSeq" id="WP_209649590.1">
    <property type="nucleotide sequence ID" value="NZ_JAGGLL010000017.1"/>
</dbReference>
<dbReference type="Pfam" id="PF13739">
    <property type="entry name" value="PdaC"/>
    <property type="match status" value="2"/>
</dbReference>
<evidence type="ECO:0000313" key="4">
    <source>
        <dbReference type="EMBL" id="MBP2022558.1"/>
    </source>
</evidence>
<sequence>MRKLKYWLLSLFILTNLSINAYALCNPKDSQIVLKQLSIKTEVNVTLNPIQYSNEYITVKLDIPVISGIGNSEVQKKINDKIQNTIMTTKDSIEKMAIEDGELNKKTSYDVRQYNVTSQYDITYNESNILSVVLTIYQYTGGAHGSSNKIAYNFDLNTGNYGVLNDFIGNNLSYRSIILGKIKSEMIKEPDKYFSDSIKNLNGIPYNQNFYLDKDGVVIYFGEYEIAPYASGIPEFKISYNAFPKGLNKNVKIINSPLEITNETLIQGEQSFQSYLSYPVIKGNNSVVINNINKMIKDQVFDFNSFIKTTASEEKNKINSDKQLKEWGASTYFKSYFVNKDLLSMVITYSASNGTTENYVLYNKGYNVNLNNGEVYKLKDVFKKNYNYIEPINKEIKDQIKTLEKNLGHGNIYNFTTVDENTDFYIEKGNLIITFPQGKIASKEYYNPEFVIPLNKFKDNVNNLFLEK</sequence>
<name>A0ABS4K444_9CLOT</name>
<evidence type="ECO:0008006" key="6">
    <source>
        <dbReference type="Google" id="ProtNLM"/>
    </source>
</evidence>
<dbReference type="InterPro" id="IPR025303">
    <property type="entry name" value="PdaC"/>
</dbReference>
<feature type="chain" id="PRO_5045481586" description="DUF3298/DUF4163 domain-containing protein" evidence="1">
    <location>
        <begin position="24"/>
        <end position="468"/>
    </location>
</feature>
<feature type="signal peptide" evidence="1">
    <location>
        <begin position="1"/>
        <end position="23"/>
    </location>
</feature>
<dbReference type="Proteomes" id="UP001519308">
    <property type="component" value="Unassembled WGS sequence"/>
</dbReference>
<dbReference type="Gene3D" id="3.90.640.20">
    <property type="entry name" value="Heat-shock cognate protein, ATPase"/>
    <property type="match status" value="2"/>
</dbReference>
<organism evidence="4 5">
    <name type="scientific">Clostridium punense</name>
    <dbReference type="NCBI Taxonomy" id="1054297"/>
    <lineage>
        <taxon>Bacteria</taxon>
        <taxon>Bacillati</taxon>
        <taxon>Bacillota</taxon>
        <taxon>Clostridia</taxon>
        <taxon>Eubacteriales</taxon>
        <taxon>Clostridiaceae</taxon>
        <taxon>Clostridium</taxon>
    </lineage>
</organism>
<comment type="caution">
    <text evidence="4">The sequence shown here is derived from an EMBL/GenBank/DDBJ whole genome shotgun (WGS) entry which is preliminary data.</text>
</comment>
<accession>A0ABS4K444</accession>
<dbReference type="InterPro" id="IPR021729">
    <property type="entry name" value="DUF3298"/>
</dbReference>
<keyword evidence="5" id="KW-1185">Reference proteome</keyword>
<evidence type="ECO:0000256" key="1">
    <source>
        <dbReference type="SAM" id="SignalP"/>
    </source>
</evidence>
<evidence type="ECO:0000259" key="3">
    <source>
        <dbReference type="Pfam" id="PF13739"/>
    </source>
</evidence>
<feature type="domain" description="DUF3298" evidence="2">
    <location>
        <begin position="166"/>
        <end position="241"/>
    </location>
</feature>
<reference evidence="4 5" key="1">
    <citation type="submission" date="2021-03" db="EMBL/GenBank/DDBJ databases">
        <title>Genomic Encyclopedia of Type Strains, Phase IV (KMG-IV): sequencing the most valuable type-strain genomes for metagenomic binning, comparative biology and taxonomic classification.</title>
        <authorList>
            <person name="Goeker M."/>
        </authorList>
    </citation>
    <scope>NUCLEOTIDE SEQUENCE [LARGE SCALE GENOMIC DNA]</scope>
    <source>
        <strain evidence="4 5">DSM 28650</strain>
    </source>
</reference>
<feature type="domain" description="DUF3298" evidence="2">
    <location>
        <begin position="379"/>
        <end position="454"/>
    </location>
</feature>
<protein>
    <recommendedName>
        <fullName evidence="6">DUF3298/DUF4163 domain-containing protein</fullName>
    </recommendedName>
</protein>
<keyword evidence="1" id="KW-0732">Signal</keyword>
<dbReference type="Gene3D" id="3.30.565.40">
    <property type="entry name" value="Fervidobacterium nodosum Rt17-B1 like"/>
    <property type="match status" value="2"/>
</dbReference>
<proteinExistence type="predicted"/>
<feature type="domain" description="Deacetylase PdaC" evidence="3">
    <location>
        <begin position="51"/>
        <end position="146"/>
    </location>
</feature>